<keyword evidence="6" id="KW-1185">Reference proteome</keyword>
<keyword evidence="3" id="KW-0804">Transcription</keyword>
<evidence type="ECO:0000313" key="5">
    <source>
        <dbReference type="EMBL" id="SEA69474.1"/>
    </source>
</evidence>
<dbReference type="InterPro" id="IPR001845">
    <property type="entry name" value="HTH_ArsR_DNA-bd_dom"/>
</dbReference>
<dbReference type="STRING" id="71657.SAMN02982996_02226"/>
<dbReference type="InterPro" id="IPR036388">
    <property type="entry name" value="WH-like_DNA-bd_sf"/>
</dbReference>
<evidence type="ECO:0000259" key="4">
    <source>
        <dbReference type="PROSITE" id="PS50987"/>
    </source>
</evidence>
<dbReference type="NCBIfam" id="NF033788">
    <property type="entry name" value="HTH_metalloreg"/>
    <property type="match status" value="1"/>
</dbReference>
<dbReference type="PANTHER" id="PTHR33154:SF36">
    <property type="entry name" value="TRANSCRIPTIONAL REGULATOR"/>
    <property type="match status" value="1"/>
</dbReference>
<organism evidence="5 6">
    <name type="scientific">Lonsdalea quercina</name>
    <dbReference type="NCBI Taxonomy" id="71657"/>
    <lineage>
        <taxon>Bacteria</taxon>
        <taxon>Pseudomonadati</taxon>
        <taxon>Pseudomonadota</taxon>
        <taxon>Gammaproteobacteria</taxon>
        <taxon>Enterobacterales</taxon>
        <taxon>Pectobacteriaceae</taxon>
        <taxon>Lonsdalea</taxon>
    </lineage>
</organism>
<dbReference type="PANTHER" id="PTHR33154">
    <property type="entry name" value="TRANSCRIPTIONAL REGULATOR, ARSR FAMILY"/>
    <property type="match status" value="1"/>
</dbReference>
<name>A0A1H4D9S9_9GAMM</name>
<reference evidence="5 6" key="1">
    <citation type="submission" date="2016-10" db="EMBL/GenBank/DDBJ databases">
        <authorList>
            <person name="de Groot N.N."/>
        </authorList>
    </citation>
    <scope>NUCLEOTIDE SEQUENCE [LARGE SCALE GENOMIC DNA]</scope>
    <source>
        <strain evidence="5 6">ATCC 29281</strain>
    </source>
</reference>
<keyword evidence="2" id="KW-0238">DNA-binding</keyword>
<dbReference type="SUPFAM" id="SSF46785">
    <property type="entry name" value="Winged helix' DNA-binding domain"/>
    <property type="match status" value="1"/>
</dbReference>
<accession>A0A1H4D9S9</accession>
<dbReference type="Gene3D" id="1.10.10.10">
    <property type="entry name" value="Winged helix-like DNA-binding domain superfamily/Winged helix DNA-binding domain"/>
    <property type="match status" value="1"/>
</dbReference>
<keyword evidence="1" id="KW-0805">Transcription regulation</keyword>
<dbReference type="AlphaFoldDB" id="A0A1H4D9S9"/>
<dbReference type="CDD" id="cd00090">
    <property type="entry name" value="HTH_ARSR"/>
    <property type="match status" value="1"/>
</dbReference>
<dbReference type="Proteomes" id="UP000187280">
    <property type="component" value="Unassembled WGS sequence"/>
</dbReference>
<dbReference type="SMART" id="SM00418">
    <property type="entry name" value="HTH_ARSR"/>
    <property type="match status" value="1"/>
</dbReference>
<feature type="domain" description="HTH arsR-type" evidence="4">
    <location>
        <begin position="6"/>
        <end position="100"/>
    </location>
</feature>
<evidence type="ECO:0000256" key="2">
    <source>
        <dbReference type="ARBA" id="ARBA00023125"/>
    </source>
</evidence>
<evidence type="ECO:0000313" key="6">
    <source>
        <dbReference type="Proteomes" id="UP000187280"/>
    </source>
</evidence>
<dbReference type="GO" id="GO:0003700">
    <property type="term" value="F:DNA-binding transcription factor activity"/>
    <property type="evidence" value="ECO:0007669"/>
    <property type="project" value="InterPro"/>
</dbReference>
<dbReference type="EMBL" id="FNQS01000007">
    <property type="protein sequence ID" value="SEA69474.1"/>
    <property type="molecule type" value="Genomic_DNA"/>
</dbReference>
<proteinExistence type="predicted"/>
<evidence type="ECO:0000256" key="1">
    <source>
        <dbReference type="ARBA" id="ARBA00023015"/>
    </source>
</evidence>
<dbReference type="InterPro" id="IPR011991">
    <property type="entry name" value="ArsR-like_HTH"/>
</dbReference>
<dbReference type="GO" id="GO:0003677">
    <property type="term" value="F:DNA binding"/>
    <property type="evidence" value="ECO:0007669"/>
    <property type="project" value="UniProtKB-KW"/>
</dbReference>
<dbReference type="PROSITE" id="PS50987">
    <property type="entry name" value="HTH_ARSR_2"/>
    <property type="match status" value="1"/>
</dbReference>
<evidence type="ECO:0000256" key="3">
    <source>
        <dbReference type="ARBA" id="ARBA00023163"/>
    </source>
</evidence>
<gene>
    <name evidence="5" type="ORF">SAMN02982996_02226</name>
</gene>
<dbReference type="PRINTS" id="PR00778">
    <property type="entry name" value="HTHARSR"/>
</dbReference>
<dbReference type="InterPro" id="IPR051081">
    <property type="entry name" value="HTH_MetalResp_TranReg"/>
</dbReference>
<sequence length="122" mass="13474">MTDMITMISHLNAKMKFLRGVAERTRLNILLTLREGEKTVNDITTLTGGTQSNISQHLACLKGCGIISRRQEGKYCYYALSGPHMLDFLNMLDVLMDEIGCDVACCGMNASLVPGEKDEQEA</sequence>
<dbReference type="Pfam" id="PF01022">
    <property type="entry name" value="HTH_5"/>
    <property type="match status" value="1"/>
</dbReference>
<dbReference type="InterPro" id="IPR036390">
    <property type="entry name" value="WH_DNA-bd_sf"/>
</dbReference>
<protein>
    <submittedName>
        <fullName evidence="5">ArsR family transcriptional regulator</fullName>
    </submittedName>
</protein>